<keyword evidence="2" id="KW-1185">Reference proteome</keyword>
<reference evidence="1" key="1">
    <citation type="submission" date="2022-03" db="EMBL/GenBank/DDBJ databases">
        <authorList>
            <person name="Sayadi A."/>
        </authorList>
    </citation>
    <scope>NUCLEOTIDE SEQUENCE</scope>
</reference>
<evidence type="ECO:0000313" key="1">
    <source>
        <dbReference type="EMBL" id="CAH1989865.1"/>
    </source>
</evidence>
<gene>
    <name evidence="1" type="ORF">ACAOBT_LOCUS19328</name>
</gene>
<dbReference type="AlphaFoldDB" id="A0A9P0PKP8"/>
<dbReference type="OrthoDB" id="6579040at2759"/>
<accession>A0A9P0PKP8</accession>
<comment type="caution">
    <text evidence="1">The sequence shown here is derived from an EMBL/GenBank/DDBJ whole genome shotgun (WGS) entry which is preliminary data.</text>
</comment>
<name>A0A9P0PKP8_ACAOB</name>
<organism evidence="1 2">
    <name type="scientific">Acanthoscelides obtectus</name>
    <name type="common">Bean weevil</name>
    <name type="synonym">Bruchus obtectus</name>
    <dbReference type="NCBI Taxonomy" id="200917"/>
    <lineage>
        <taxon>Eukaryota</taxon>
        <taxon>Metazoa</taxon>
        <taxon>Ecdysozoa</taxon>
        <taxon>Arthropoda</taxon>
        <taxon>Hexapoda</taxon>
        <taxon>Insecta</taxon>
        <taxon>Pterygota</taxon>
        <taxon>Neoptera</taxon>
        <taxon>Endopterygota</taxon>
        <taxon>Coleoptera</taxon>
        <taxon>Polyphaga</taxon>
        <taxon>Cucujiformia</taxon>
        <taxon>Chrysomeloidea</taxon>
        <taxon>Chrysomelidae</taxon>
        <taxon>Bruchinae</taxon>
        <taxon>Bruchini</taxon>
        <taxon>Acanthoscelides</taxon>
    </lineage>
</organism>
<protein>
    <submittedName>
        <fullName evidence="1">Uncharacterized protein</fullName>
    </submittedName>
</protein>
<dbReference type="EMBL" id="CAKOFQ010007074">
    <property type="protein sequence ID" value="CAH1989865.1"/>
    <property type="molecule type" value="Genomic_DNA"/>
</dbReference>
<evidence type="ECO:0000313" key="2">
    <source>
        <dbReference type="Proteomes" id="UP001152888"/>
    </source>
</evidence>
<dbReference type="Proteomes" id="UP001152888">
    <property type="component" value="Unassembled WGS sequence"/>
</dbReference>
<sequence length="572" mass="66956">MRPLYNKTYTILRSTVTRANLQKKFSGRSVTGERTRLLNETTLTGRLLYYLNDKKNEQGDQENINANKLLGKMKKQAFVDLGQYDIKQINCIFNMLRDRHFLNNKFQTLKLLQNLDHEYMHRLNEMDPEQIFDVLNSYMAAIPNRIIQYIFYKESMNKLLGIKETLNKEQIIKLIFFIGLNKKHVKVHDILRSLLNLLGEKDIQTLSVEDICIICQATFKTGTKVYNKVFLDKIVQYLNDNLFLLKDPALFIALIKTVRQNRCQTEDLLATISCTMFFNKTLQYYSFAALSHILAVYSDYLYYDENLLDAITEKSIRILKEYHFTSRHKYFLENPRIKDIKTLLWSLSNLNYKGLQADDIKDVIIPIIMKRYAAGECRDDNMSLLEIISHLWMLNYHAYELIDIVLTKENVQKIRATSLQNKHKLNQLLSCIFFEDRPLFQKLNIHPQCEDYEQKFQLEKRPLLTKVMKNLESASCSNEITKFELGCQIPGLNILGITGYKKNIYKAVNIEVLDEYTVLKNTEDKPTGPMQLKLRLLNGAEEGLIVIPAKDVEDYTDEELREYLGDEIDLVC</sequence>
<proteinExistence type="predicted"/>